<reference evidence="1 2" key="1">
    <citation type="submission" date="2020-01" db="EMBL/GenBank/DDBJ databases">
        <authorList>
            <person name="Rodrigo-Torres L."/>
            <person name="Arahal R. D."/>
            <person name="Lucena T."/>
        </authorList>
    </citation>
    <scope>NUCLEOTIDE SEQUENCE [LARGE SCALE GENOMIC DNA]</scope>
    <source>
        <strain evidence="1 2">CECT 9393</strain>
    </source>
</reference>
<accession>A0A6N4XN33</accession>
<organism evidence="1 2">
    <name type="scientific">Chryseobacterium fistulae</name>
    <dbReference type="NCBI Taxonomy" id="2675058"/>
    <lineage>
        <taxon>Bacteria</taxon>
        <taxon>Pseudomonadati</taxon>
        <taxon>Bacteroidota</taxon>
        <taxon>Flavobacteriia</taxon>
        <taxon>Flavobacteriales</taxon>
        <taxon>Weeksellaceae</taxon>
        <taxon>Chryseobacterium group</taxon>
        <taxon>Chryseobacterium</taxon>
    </lineage>
</organism>
<sequence>MLIFLILRLVYYLYDIYVDPNGEMLIVKLLKWS</sequence>
<name>A0A6N4XN33_9FLAO</name>
<dbReference type="Proteomes" id="UP000445309">
    <property type="component" value="Unassembled WGS sequence"/>
</dbReference>
<protein>
    <submittedName>
        <fullName evidence="1">Uncharacterized protein</fullName>
    </submittedName>
</protein>
<proteinExistence type="predicted"/>
<dbReference type="AlphaFoldDB" id="A0A6N4XN33"/>
<dbReference type="EMBL" id="CACVBY010000028">
    <property type="protein sequence ID" value="CAA7387207.1"/>
    <property type="molecule type" value="Genomic_DNA"/>
</dbReference>
<gene>
    <name evidence="1" type="ORF">CHRY9393_01515</name>
</gene>
<keyword evidence="2" id="KW-1185">Reference proteome</keyword>
<evidence type="ECO:0000313" key="2">
    <source>
        <dbReference type="Proteomes" id="UP000445309"/>
    </source>
</evidence>
<evidence type="ECO:0000313" key="1">
    <source>
        <dbReference type="EMBL" id="CAA7387207.1"/>
    </source>
</evidence>